<feature type="transmembrane region" description="Helical" evidence="6">
    <location>
        <begin position="111"/>
        <end position="131"/>
    </location>
</feature>
<evidence type="ECO:0000256" key="3">
    <source>
        <dbReference type="ARBA" id="ARBA00022692"/>
    </source>
</evidence>
<sequence>MNETAHKKEKQIFINTAYTMGGALLMNGVLQLLIYPLFNRILGSDTLGNLLYIMGLVAILCPSVGQALNTSRLVARREYAVTNGDYNCLLLLFGGVGSAAALLLARDSLTTPAAVLLAAVLFLSTCFRYYGDVEYRLNLNYKRYFIYYAVLTLGYLLGFLLYFLCRSWFVVFLAGELLALLYLGITGTVFRNFWSRSPYFSAVFRRGGFLTVSYLITNLTLNMDRLVLKHLIGDLAVTQYYVTSLIGKTMVLLVAPVNTILISYLTRKKERISRRQFLGFTGIGVGVSFLFFLFAQIATPIFIRLLYGELYEGVRDLITVVNLSQILGLLSAYLFIVVLTFTEEKWQMILQAVHLVILTVLVLTVTVSYGILGFSVAVLAANAIRVLAVIGLGLIRLRKA</sequence>
<feature type="transmembrane region" description="Helical" evidence="6">
    <location>
        <begin position="12"/>
        <end position="38"/>
    </location>
</feature>
<gene>
    <name evidence="7" type="ORF">IAA45_08010</name>
</gene>
<dbReference type="EMBL" id="DXEX01000174">
    <property type="protein sequence ID" value="HIX59642.1"/>
    <property type="molecule type" value="Genomic_DNA"/>
</dbReference>
<evidence type="ECO:0008006" key="9">
    <source>
        <dbReference type="Google" id="ProtNLM"/>
    </source>
</evidence>
<dbReference type="AlphaFoldDB" id="A0A9D1WK55"/>
<evidence type="ECO:0000256" key="2">
    <source>
        <dbReference type="ARBA" id="ARBA00022475"/>
    </source>
</evidence>
<evidence type="ECO:0000256" key="4">
    <source>
        <dbReference type="ARBA" id="ARBA00022989"/>
    </source>
</evidence>
<dbReference type="PANTHER" id="PTHR30250:SF11">
    <property type="entry name" value="O-ANTIGEN TRANSPORTER-RELATED"/>
    <property type="match status" value="1"/>
</dbReference>
<dbReference type="PANTHER" id="PTHR30250">
    <property type="entry name" value="PST FAMILY PREDICTED COLANIC ACID TRANSPORTER"/>
    <property type="match status" value="1"/>
</dbReference>
<evidence type="ECO:0000256" key="1">
    <source>
        <dbReference type="ARBA" id="ARBA00004651"/>
    </source>
</evidence>
<protein>
    <recommendedName>
        <fullName evidence="9">Polysaccharide biosynthesis protein</fullName>
    </recommendedName>
</protein>
<comment type="subcellular location">
    <subcellularLocation>
        <location evidence="1">Cell membrane</location>
        <topology evidence="1">Multi-pass membrane protein</topology>
    </subcellularLocation>
</comment>
<proteinExistence type="predicted"/>
<reference evidence="7" key="2">
    <citation type="submission" date="2021-04" db="EMBL/GenBank/DDBJ databases">
        <authorList>
            <person name="Gilroy R."/>
        </authorList>
    </citation>
    <scope>NUCLEOTIDE SEQUENCE</scope>
    <source>
        <strain evidence="7">ChiSjej1B19-8411</strain>
    </source>
</reference>
<keyword evidence="3 6" id="KW-0812">Transmembrane</keyword>
<dbReference type="Proteomes" id="UP000886817">
    <property type="component" value="Unassembled WGS sequence"/>
</dbReference>
<feature type="transmembrane region" description="Helical" evidence="6">
    <location>
        <begin position="241"/>
        <end position="265"/>
    </location>
</feature>
<accession>A0A9D1WK55</accession>
<feature type="transmembrane region" description="Helical" evidence="6">
    <location>
        <begin position="50"/>
        <end position="68"/>
    </location>
</feature>
<dbReference type="InterPro" id="IPR050833">
    <property type="entry name" value="Poly_Biosynth_Transport"/>
</dbReference>
<evidence type="ECO:0000313" key="8">
    <source>
        <dbReference type="Proteomes" id="UP000886817"/>
    </source>
</evidence>
<feature type="transmembrane region" description="Helical" evidence="6">
    <location>
        <begin position="277"/>
        <end position="303"/>
    </location>
</feature>
<feature type="transmembrane region" description="Helical" evidence="6">
    <location>
        <begin position="169"/>
        <end position="190"/>
    </location>
</feature>
<organism evidence="7 8">
    <name type="scientific">Candidatus Blautia gallistercoris</name>
    <dbReference type="NCBI Taxonomy" id="2838490"/>
    <lineage>
        <taxon>Bacteria</taxon>
        <taxon>Bacillati</taxon>
        <taxon>Bacillota</taxon>
        <taxon>Clostridia</taxon>
        <taxon>Lachnospirales</taxon>
        <taxon>Lachnospiraceae</taxon>
        <taxon>Blautia</taxon>
    </lineage>
</organism>
<comment type="caution">
    <text evidence="7">The sequence shown here is derived from an EMBL/GenBank/DDBJ whole genome shotgun (WGS) entry which is preliminary data.</text>
</comment>
<feature type="transmembrane region" description="Helical" evidence="6">
    <location>
        <begin position="88"/>
        <end position="105"/>
    </location>
</feature>
<evidence type="ECO:0000256" key="5">
    <source>
        <dbReference type="ARBA" id="ARBA00023136"/>
    </source>
</evidence>
<dbReference type="GO" id="GO:0005886">
    <property type="term" value="C:plasma membrane"/>
    <property type="evidence" value="ECO:0007669"/>
    <property type="project" value="UniProtKB-SubCell"/>
</dbReference>
<feature type="transmembrane region" description="Helical" evidence="6">
    <location>
        <begin position="202"/>
        <end position="221"/>
    </location>
</feature>
<feature type="transmembrane region" description="Helical" evidence="6">
    <location>
        <begin position="378"/>
        <end position="397"/>
    </location>
</feature>
<evidence type="ECO:0000256" key="6">
    <source>
        <dbReference type="SAM" id="Phobius"/>
    </source>
</evidence>
<keyword evidence="4 6" id="KW-1133">Transmembrane helix</keyword>
<reference evidence="7" key="1">
    <citation type="journal article" date="2021" name="PeerJ">
        <title>Extensive microbial diversity within the chicken gut microbiome revealed by metagenomics and culture.</title>
        <authorList>
            <person name="Gilroy R."/>
            <person name="Ravi A."/>
            <person name="Getino M."/>
            <person name="Pursley I."/>
            <person name="Horton D.L."/>
            <person name="Alikhan N.F."/>
            <person name="Baker D."/>
            <person name="Gharbi K."/>
            <person name="Hall N."/>
            <person name="Watson M."/>
            <person name="Adriaenssens E.M."/>
            <person name="Foster-Nyarko E."/>
            <person name="Jarju S."/>
            <person name="Secka A."/>
            <person name="Antonio M."/>
            <person name="Oren A."/>
            <person name="Chaudhuri R.R."/>
            <person name="La Ragione R."/>
            <person name="Hildebrand F."/>
            <person name="Pallen M.J."/>
        </authorList>
    </citation>
    <scope>NUCLEOTIDE SEQUENCE</scope>
    <source>
        <strain evidence="7">ChiSjej1B19-8411</strain>
    </source>
</reference>
<feature type="transmembrane region" description="Helical" evidence="6">
    <location>
        <begin position="143"/>
        <end position="163"/>
    </location>
</feature>
<feature type="transmembrane region" description="Helical" evidence="6">
    <location>
        <begin position="353"/>
        <end position="372"/>
    </location>
</feature>
<keyword evidence="2" id="KW-1003">Cell membrane</keyword>
<name>A0A9D1WK55_9FIRM</name>
<evidence type="ECO:0000313" key="7">
    <source>
        <dbReference type="EMBL" id="HIX59642.1"/>
    </source>
</evidence>
<keyword evidence="5 6" id="KW-0472">Membrane</keyword>
<feature type="transmembrane region" description="Helical" evidence="6">
    <location>
        <begin position="323"/>
        <end position="341"/>
    </location>
</feature>